<feature type="region of interest" description="Disordered" evidence="2">
    <location>
        <begin position="46"/>
        <end position="94"/>
    </location>
</feature>
<keyword evidence="1" id="KW-0677">Repeat</keyword>
<dbReference type="InterPro" id="IPR000772">
    <property type="entry name" value="Ricin_B_lectin"/>
</dbReference>
<evidence type="ECO:0000313" key="5">
    <source>
        <dbReference type="EMBL" id="WSB10853.1"/>
    </source>
</evidence>
<evidence type="ECO:0000256" key="1">
    <source>
        <dbReference type="ARBA" id="ARBA00022737"/>
    </source>
</evidence>
<sequence>MRLRRARSMVVLIVGASLLGPLVPTQAAALPPGPAQQEVPREDLVLEKLPKEQPVNGSPNNTGLASLASEAPQDQQEAPAGTATPPTGGTAQVSFGAPAQQPAVFTRGAAAATPAALEPAGSLPVKLGRAPGAALPTGTWQVGVLPRTAPEAEGVDGAIVTVTAPATGSVPVSVQLDYRAYQNLYGADWASRLSFVQFPECYLSTPELEECRTYDELETVNDTSGKTITATVDPAAGGTATEAAAPRSPSAGGVLQASFTRAAAAGGKAVIGAVDSGSGEGGSFKATPLNGSGTWAAGSSSGGFTWSYPLAVPPTPAGPLPKISFDYNSQTVDGKTASTSPQASWVGEGWSYDPGHIERRYRPCKDDTDPVAAGAANNTAKKHKTSDLCWASYNAVMTLGGRTTELVRIGTSDLYRPQRDDGSRIELRTGGDNPDNNGEHWVVTTTDGVKYYYGLNKIAGHADTDSVSTVPVFGNHPGEPCHAATFAASRCNDDAKKQQAWSWGLDKVVDLHGNVMIVNWHQSLNHYAVNKKFKSPEKYSRGALPDSIEYGMREGDLNATPAAKIDFLLQQRCLQGATVCASEKFDDTKNPPSYQPWWDSPGNLNCKADSKLCPAFPSFWNRLRLGGVTTYAHRPGTTGLAKVDTYQLKHSFPRDWYDTAPGLWLNSITRYGFGPGDTTGTVHAKGGVSFHPYVVGTGAAHPLSGYLKDRQLPNLVPRSPADPRPGFTRPRIGGVSTEHGGDIEITYKGGCKVQPDVTPENNKNTCFPVRWSPDPDLEKPPLTWFNKYVVHTVTETDKITGVSDRVTTRYDYTAPAWGKSDDEAVRPAWRTHSEWRGYQQVSTAKGSKSTPKPGAPQTQSYSVTRYFRGVGGPLKDSKGVVNLGEDEQQYAGMAAETLTYDGTGGKNVRRALNFPWSTQTASRNRDGGLDPLKAFRSGIRRTDEIRTLGASWQGVRSQTEVDATTGLPVQIETTVVTPDGTGEKLSAHTCTTTDYVAHPDAAVNIIGLPKQIRVTATPCARQASADPATEVVRGERISYDNGAWGAAPSKGLPTAKAALDASGAGYAKPTTTTFDPLGRPRKVTDPLNGVSETQYTPGDEGGPITGLKKINAKGHATTTTIDPGRGLTLTSTDANKRVLRIGYDALGRLTQGWSASRSAGNQTPDVVIDYQMAVATPSETRPTAVTVRTLKDDGVGYARQVTIYDGLMRPVQRQAEAHGPGRTIVDTRYDDRGNVWEETDPYLAKGEPETRQFKRASDSLVPSLSRTAYDGLGRMVKRTTVHNGKSVYADVSQYGDNWSINRPAGGATPAVRTYTDAQGRVSRVDHSVNAVQEKWRTTTYGYDARGNRTTVEDHAKNKWTYTYDARGLLVSAHDPDIGSASFTYDDLGRQTSATDAQLVTTYTEYDAIGRVLKVREGSKTADPVKEFTYDMAGALGKPVASVRHDATGDWITRVTGYDTEYRATGREVVVPEHATTAGVSGTYRYSYGYTPGGKQISVTVPAVAGLSAEKVITRYDADGLPESTSGHSWYTSDATYSPYGEPLRTVSGPQPYRVWTTNFVDQNTGRLQRTVWDRETADSHRISDSYYSYDRAGNVTSAARKQTEGATSTWDNQCFTYDYLGELVHAWTSKLPVTAATGCKARSGTSWGYRSDGQSSSGPTAEAADAMSDATAPDNELKASLEAAAPATGTVETTGAAYWQSFTFDAVGNRASHTDHHPTDAAQDRKFVHGYGTLMPGNGTQPPVLAQPHILTSIDRPTGADSSYVSDLNGNTTDRGMPGGSQRLAWNAEKKVTSVTGHGDGAIAVVAASGKCLDLQDNATADGTPVQVFRCNNSGAQQWSLTGDTLRVRGKCAAVNGTLVQLASCSGAAAQKFTVRADKTVLHTASGKCLGTANAADPDGTDLQVYTCSTGTAQKWTPADKVSYVYDAGGNRILKSSAAGSTLYLSEVEVSTDPLGAPIQASRTYEQAGAPTVVRTSAQGSSSHRISVLLADPVGTATTAVQQSAGQPVTRRSFKPYGEKRTTAASWPNSRSYVGTGVDDTDTGLTNIGAREYDQSAGRFLSADPIVDFADPLQINGYAYSHNNPVTKSDPDGLLPIECWEGIAVCSGGKITGPKGDNDVIPTTDPAIKPDRALTEAKENGKRIIYDERGVPHTVGKPGKIPSERVAIEYMNDDLGPLRYDEKTGNGTEYLWQDESKDSAMKGRKGLVHDANGNHRAAGATADFIKVTWKNGKIVSVETWDSTESKQDTVAAAVKSAEKTIKNKLNPGAKTQSQNVVFVADSVEQWEGVRDRFVGNANVRVIFSSEGRNVYDTHPSIFKGIWAEGTPPSVTGRKGGGKAAGLGGKVMNGAGALDMLGFVVSGVTSILSGCDGMVNDCGPPSVA</sequence>
<dbReference type="Pfam" id="PF00652">
    <property type="entry name" value="Ricin_B_lectin"/>
    <property type="match status" value="1"/>
</dbReference>
<dbReference type="RefSeq" id="WP_326703123.1">
    <property type="nucleotide sequence ID" value="NZ_CP109083.1"/>
</dbReference>
<organism evidence="5 6">
    <name type="scientific">Streptomyces cyaneofuscatus</name>
    <dbReference type="NCBI Taxonomy" id="66883"/>
    <lineage>
        <taxon>Bacteria</taxon>
        <taxon>Bacillati</taxon>
        <taxon>Actinomycetota</taxon>
        <taxon>Actinomycetes</taxon>
        <taxon>Kitasatosporales</taxon>
        <taxon>Streptomycetaceae</taxon>
        <taxon>Streptomyces</taxon>
    </lineage>
</organism>
<dbReference type="CDD" id="cd00161">
    <property type="entry name" value="beta-trefoil_Ricin-like"/>
    <property type="match status" value="1"/>
</dbReference>
<feature type="region of interest" description="Disordered" evidence="2">
    <location>
        <begin position="1077"/>
        <end position="1103"/>
    </location>
</feature>
<proteinExistence type="predicted"/>
<evidence type="ECO:0000259" key="4">
    <source>
        <dbReference type="SMART" id="SM00458"/>
    </source>
</evidence>
<dbReference type="Gene3D" id="2.80.10.50">
    <property type="match status" value="1"/>
</dbReference>
<dbReference type="Gene3D" id="2.180.10.10">
    <property type="entry name" value="RHS repeat-associated core"/>
    <property type="match status" value="3"/>
</dbReference>
<reference evidence="5 6" key="1">
    <citation type="submission" date="2022-10" db="EMBL/GenBank/DDBJ databases">
        <title>The complete genomes of actinobacterial strains from the NBC collection.</title>
        <authorList>
            <person name="Joergensen T.S."/>
            <person name="Alvarez Arevalo M."/>
            <person name="Sterndorff E.B."/>
            <person name="Faurdal D."/>
            <person name="Vuksanovic O."/>
            <person name="Mourched A.-S."/>
            <person name="Charusanti P."/>
            <person name="Shaw S."/>
            <person name="Blin K."/>
            <person name="Weber T."/>
        </authorList>
    </citation>
    <scope>NUCLEOTIDE SEQUENCE [LARGE SCALE GENOMIC DNA]</scope>
    <source>
        <strain evidence="5 6">NBC 01792</strain>
    </source>
</reference>
<feature type="chain" id="PRO_5046645472" evidence="3">
    <location>
        <begin position="28"/>
        <end position="2383"/>
    </location>
</feature>
<dbReference type="InterPro" id="IPR035992">
    <property type="entry name" value="Ricin_B-like_lectins"/>
</dbReference>
<dbReference type="PROSITE" id="PS50231">
    <property type="entry name" value="RICIN_B_LECTIN"/>
    <property type="match status" value="1"/>
</dbReference>
<feature type="region of interest" description="Disordered" evidence="2">
    <location>
        <begin position="838"/>
        <end position="862"/>
    </location>
</feature>
<dbReference type="InterPro" id="IPR006530">
    <property type="entry name" value="YD"/>
</dbReference>
<dbReference type="InterPro" id="IPR022385">
    <property type="entry name" value="Rhs_assc_core"/>
</dbReference>
<feature type="compositionally biased region" description="Polar residues" evidence="2">
    <location>
        <begin position="55"/>
        <end position="64"/>
    </location>
</feature>
<keyword evidence="3" id="KW-0732">Signal</keyword>
<dbReference type="SUPFAM" id="SSF50370">
    <property type="entry name" value="Ricin B-like lectins"/>
    <property type="match status" value="1"/>
</dbReference>
<feature type="compositionally biased region" description="Polar residues" evidence="2">
    <location>
        <begin position="1644"/>
        <end position="1659"/>
    </location>
</feature>
<evidence type="ECO:0000256" key="2">
    <source>
        <dbReference type="SAM" id="MobiDB-lite"/>
    </source>
</evidence>
<name>A0ABZ1F360_9ACTN</name>
<feature type="signal peptide" evidence="3">
    <location>
        <begin position="1"/>
        <end position="27"/>
    </location>
</feature>
<feature type="compositionally biased region" description="Low complexity" evidence="2">
    <location>
        <begin position="78"/>
        <end position="91"/>
    </location>
</feature>
<protein>
    <submittedName>
        <fullName evidence="5">Ricin-type beta-trefoil lectin domain protein</fullName>
    </submittedName>
</protein>
<dbReference type="Pfam" id="PF25023">
    <property type="entry name" value="TEN_YD-shell"/>
    <property type="match status" value="1"/>
</dbReference>
<dbReference type="SMART" id="SM00458">
    <property type="entry name" value="RICIN"/>
    <property type="match status" value="1"/>
</dbReference>
<evidence type="ECO:0000256" key="3">
    <source>
        <dbReference type="SAM" id="SignalP"/>
    </source>
</evidence>
<feature type="region of interest" description="Disordered" evidence="2">
    <location>
        <begin position="417"/>
        <end position="438"/>
    </location>
</feature>
<feature type="region of interest" description="Disordered" evidence="2">
    <location>
        <begin position="1644"/>
        <end position="1675"/>
    </location>
</feature>
<gene>
    <name evidence="5" type="ORF">OG849_28205</name>
</gene>
<evidence type="ECO:0000313" key="6">
    <source>
        <dbReference type="Proteomes" id="UP001356428"/>
    </source>
</evidence>
<feature type="domain" description="Ricin B lectin" evidence="4">
    <location>
        <begin position="1800"/>
        <end position="1919"/>
    </location>
</feature>
<feature type="compositionally biased region" description="Polar residues" evidence="2">
    <location>
        <begin position="839"/>
        <end position="862"/>
    </location>
</feature>
<dbReference type="NCBIfam" id="TIGR03696">
    <property type="entry name" value="Rhs_assc_core"/>
    <property type="match status" value="1"/>
</dbReference>
<dbReference type="EMBL" id="CP109083">
    <property type="protein sequence ID" value="WSB10853.1"/>
    <property type="molecule type" value="Genomic_DNA"/>
</dbReference>
<dbReference type="Proteomes" id="UP001356428">
    <property type="component" value="Chromosome"/>
</dbReference>
<dbReference type="CDD" id="cd23451">
    <property type="entry name" value="beta-trefoil_Ricin_laminarinase"/>
    <property type="match status" value="1"/>
</dbReference>
<feature type="region of interest" description="Disordered" evidence="2">
    <location>
        <begin position="716"/>
        <end position="739"/>
    </location>
</feature>
<dbReference type="InterPro" id="IPR056823">
    <property type="entry name" value="TEN-like_YD-shell"/>
</dbReference>
<accession>A0ABZ1F360</accession>
<feature type="compositionally biased region" description="Basic and acidic residues" evidence="2">
    <location>
        <begin position="417"/>
        <end position="429"/>
    </location>
</feature>
<dbReference type="InterPro" id="IPR050708">
    <property type="entry name" value="T6SS_VgrG/RHS"/>
</dbReference>
<dbReference type="NCBIfam" id="TIGR01643">
    <property type="entry name" value="YD_repeat_2x"/>
    <property type="match status" value="2"/>
</dbReference>
<dbReference type="PANTHER" id="PTHR32305:SF17">
    <property type="entry name" value="TRNA NUCLEASE WAPA"/>
    <property type="match status" value="1"/>
</dbReference>
<dbReference type="PANTHER" id="PTHR32305">
    <property type="match status" value="1"/>
</dbReference>
<keyword evidence="6" id="KW-1185">Reference proteome</keyword>
<feature type="compositionally biased region" description="Low complexity" evidence="2">
    <location>
        <begin position="1661"/>
        <end position="1674"/>
    </location>
</feature>